<dbReference type="InterPro" id="IPR007197">
    <property type="entry name" value="rSAM"/>
</dbReference>
<gene>
    <name evidence="8" type="ORF">Y5W_01757</name>
</gene>
<dbReference type="InterPro" id="IPR013785">
    <property type="entry name" value="Aldolase_TIM"/>
</dbReference>
<keyword evidence="2" id="KW-0004">4Fe-4S</keyword>
<comment type="caution">
    <text evidence="8">The sequence shown here is derived from an EMBL/GenBank/DDBJ whole genome shotgun (WGS) entry which is preliminary data.</text>
</comment>
<keyword evidence="9" id="KW-1185">Reference proteome</keyword>
<feature type="domain" description="Radical SAM core" evidence="7">
    <location>
        <begin position="5"/>
        <end position="217"/>
    </location>
</feature>
<dbReference type="EMBL" id="ARXX01000023">
    <property type="protein sequence ID" value="MBF5056463.1"/>
    <property type="molecule type" value="Genomic_DNA"/>
</dbReference>
<dbReference type="PANTHER" id="PTHR30352">
    <property type="entry name" value="PYRUVATE FORMATE-LYASE-ACTIVATING ENZYME"/>
    <property type="match status" value="1"/>
</dbReference>
<dbReference type="InterPro" id="IPR058240">
    <property type="entry name" value="rSAM_sf"/>
</dbReference>
<dbReference type="CDD" id="cd01335">
    <property type="entry name" value="Radical_SAM"/>
    <property type="match status" value="1"/>
</dbReference>
<keyword evidence="3" id="KW-0949">S-adenosyl-L-methionine</keyword>
<keyword evidence="5" id="KW-0408">Iron</keyword>
<dbReference type="PANTHER" id="PTHR30352:SF13">
    <property type="entry name" value="GLYCYL-RADICAL ENZYME ACTIVATING ENZYME YJJW-RELATED"/>
    <property type="match status" value="1"/>
</dbReference>
<dbReference type="InterPro" id="IPR034457">
    <property type="entry name" value="Organic_radical-activating"/>
</dbReference>
<keyword evidence="6" id="KW-0411">Iron-sulfur</keyword>
<sequence>MSTLDYPGRLACVVFLQGCPLRCGYCHNPGMIAPRRGGLTEWLEVEAFLHRRRGLLDAVVFSGGEPTRHGYLEAAIRRARGLGYRIGLHTAGPYPRRLLRLLPYLDWVGLDVKGAPADFDRIAGRPGVGVRHGQSLDVLLSSGVALECRTTVHWRDFQIDQVERLARWLARRGIRHYALQLARAEQCLDPRYQRPVAGAPSRAELEQRLAALAPCFETLVLR</sequence>
<name>A0ABS0AQP5_9GAMM</name>
<evidence type="ECO:0000256" key="5">
    <source>
        <dbReference type="ARBA" id="ARBA00023004"/>
    </source>
</evidence>
<dbReference type="NCBIfam" id="TIGR02495">
    <property type="entry name" value="NrdG2"/>
    <property type="match status" value="1"/>
</dbReference>
<protein>
    <submittedName>
        <fullName evidence="8">Anaerobic ribonucleoside-triphosphate reductase activating protein</fullName>
    </submittedName>
</protein>
<evidence type="ECO:0000259" key="7">
    <source>
        <dbReference type="PROSITE" id="PS51918"/>
    </source>
</evidence>
<dbReference type="SUPFAM" id="SSF102114">
    <property type="entry name" value="Radical SAM enzymes"/>
    <property type="match status" value="1"/>
</dbReference>
<evidence type="ECO:0000256" key="1">
    <source>
        <dbReference type="ARBA" id="ARBA00001966"/>
    </source>
</evidence>
<evidence type="ECO:0000256" key="6">
    <source>
        <dbReference type="ARBA" id="ARBA00023014"/>
    </source>
</evidence>
<comment type="cofactor">
    <cofactor evidence="1">
        <name>[4Fe-4S] cluster</name>
        <dbReference type="ChEBI" id="CHEBI:49883"/>
    </cofactor>
</comment>
<dbReference type="SFLD" id="SFLDG01094">
    <property type="entry name" value="Uncharacterised_Radical_SAM_Su"/>
    <property type="match status" value="1"/>
</dbReference>
<dbReference type="Gene3D" id="3.20.20.70">
    <property type="entry name" value="Aldolase class I"/>
    <property type="match status" value="1"/>
</dbReference>
<proteinExistence type="predicted"/>
<evidence type="ECO:0000313" key="9">
    <source>
        <dbReference type="Proteomes" id="UP000662703"/>
    </source>
</evidence>
<evidence type="ECO:0000256" key="3">
    <source>
        <dbReference type="ARBA" id="ARBA00022691"/>
    </source>
</evidence>
<evidence type="ECO:0000256" key="2">
    <source>
        <dbReference type="ARBA" id="ARBA00022485"/>
    </source>
</evidence>
<organism evidence="8 9">
    <name type="scientific">Alloalcanivorax profundimaris</name>
    <dbReference type="NCBI Taxonomy" id="2735259"/>
    <lineage>
        <taxon>Bacteria</taxon>
        <taxon>Pseudomonadati</taxon>
        <taxon>Pseudomonadota</taxon>
        <taxon>Gammaproteobacteria</taxon>
        <taxon>Oceanospirillales</taxon>
        <taxon>Alcanivoracaceae</taxon>
        <taxon>Alloalcanivorax</taxon>
    </lineage>
</organism>
<dbReference type="PROSITE" id="PS51918">
    <property type="entry name" value="RADICAL_SAM"/>
    <property type="match status" value="1"/>
</dbReference>
<dbReference type="Pfam" id="PF04055">
    <property type="entry name" value="Radical_SAM"/>
    <property type="match status" value="1"/>
</dbReference>
<reference evidence="8 9" key="1">
    <citation type="submission" date="2012-09" db="EMBL/GenBank/DDBJ databases">
        <title>Genome Sequence of alkane-degrading Bacterium Alcanivorax sp. 521-1.</title>
        <authorList>
            <person name="Lai Q."/>
            <person name="Shao Z."/>
        </authorList>
    </citation>
    <scope>NUCLEOTIDE SEQUENCE [LARGE SCALE GENOMIC DNA]</scope>
    <source>
        <strain evidence="8 9">521-1</strain>
    </source>
</reference>
<keyword evidence="4" id="KW-0479">Metal-binding</keyword>
<accession>A0ABS0AQP5</accession>
<evidence type="ECO:0000256" key="4">
    <source>
        <dbReference type="ARBA" id="ARBA00022723"/>
    </source>
</evidence>
<dbReference type="Proteomes" id="UP000662703">
    <property type="component" value="Unassembled WGS sequence"/>
</dbReference>
<evidence type="ECO:0000313" key="8">
    <source>
        <dbReference type="EMBL" id="MBF5056463.1"/>
    </source>
</evidence>
<dbReference type="InterPro" id="IPR012840">
    <property type="entry name" value="NrdG2"/>
</dbReference>
<dbReference type="SFLD" id="SFLDS00029">
    <property type="entry name" value="Radical_SAM"/>
    <property type="match status" value="1"/>
</dbReference>